<dbReference type="InterPro" id="IPR003594">
    <property type="entry name" value="HATPase_dom"/>
</dbReference>
<dbReference type="InterPro" id="IPR036890">
    <property type="entry name" value="HATPase_C_sf"/>
</dbReference>
<dbReference type="GO" id="GO:0004674">
    <property type="term" value="F:protein serine/threonine kinase activity"/>
    <property type="evidence" value="ECO:0007669"/>
    <property type="project" value="UniProtKB-KW"/>
</dbReference>
<dbReference type="PANTHER" id="PTHR35526">
    <property type="entry name" value="ANTI-SIGMA-F FACTOR RSBW-RELATED"/>
    <property type="match status" value="1"/>
</dbReference>
<accession>A0A2R8BT29</accession>
<keyword evidence="3" id="KW-0808">Transferase</keyword>
<protein>
    <submittedName>
        <fullName evidence="3">Serine-protein kinase RsbW</fullName>
        <ecNumber evidence="3">2.7.11.1</ecNumber>
    </submittedName>
</protein>
<organism evidence="3 4">
    <name type="scientific">Palleronia abyssalis</name>
    <dbReference type="NCBI Taxonomy" id="1501240"/>
    <lineage>
        <taxon>Bacteria</taxon>
        <taxon>Pseudomonadati</taxon>
        <taxon>Pseudomonadota</taxon>
        <taxon>Alphaproteobacteria</taxon>
        <taxon>Rhodobacterales</taxon>
        <taxon>Roseobacteraceae</taxon>
        <taxon>Palleronia</taxon>
    </lineage>
</organism>
<name>A0A2R8BT29_9RHOB</name>
<dbReference type="Proteomes" id="UP000244912">
    <property type="component" value="Unassembled WGS sequence"/>
</dbReference>
<evidence type="ECO:0000259" key="2">
    <source>
        <dbReference type="Pfam" id="PF13581"/>
    </source>
</evidence>
<sequence>MRAEQHLRIRQRMSSKTPGKHFELRVLYPNRTFAVREALATTMQALEGYGLSPCDSVNVELVLAEALNNIAEHAYKDDTRGMVELQIAHRDNSLVCVIIDDGAPMPNATLPACTLPEDDMPEGGFGWFVIQSLSQSVQYQRVNDRNHLVIEMALDRSMTSS</sequence>
<keyword evidence="4" id="KW-1185">Reference proteome</keyword>
<keyword evidence="3" id="KW-0418">Kinase</keyword>
<reference evidence="3 4" key="1">
    <citation type="submission" date="2018-03" db="EMBL/GenBank/DDBJ databases">
        <authorList>
            <person name="Keele B.F."/>
        </authorList>
    </citation>
    <scope>NUCLEOTIDE SEQUENCE [LARGE SCALE GENOMIC DNA]</scope>
    <source>
        <strain evidence="3 4">CECT 8504</strain>
    </source>
</reference>
<dbReference type="AlphaFoldDB" id="A0A2R8BT29"/>
<dbReference type="Pfam" id="PF13581">
    <property type="entry name" value="HATPase_c_2"/>
    <property type="match status" value="1"/>
</dbReference>
<keyword evidence="1" id="KW-0723">Serine/threonine-protein kinase</keyword>
<feature type="domain" description="Histidine kinase/HSP90-like ATPase" evidence="2">
    <location>
        <begin position="32"/>
        <end position="150"/>
    </location>
</feature>
<gene>
    <name evidence="3" type="primary">rsbW</name>
    <name evidence="3" type="ORF">PAA8504_01157</name>
</gene>
<dbReference type="EMBL" id="ONZF01000002">
    <property type="protein sequence ID" value="SPJ23347.1"/>
    <property type="molecule type" value="Genomic_DNA"/>
</dbReference>
<dbReference type="SUPFAM" id="SSF55874">
    <property type="entry name" value="ATPase domain of HSP90 chaperone/DNA topoisomerase II/histidine kinase"/>
    <property type="match status" value="1"/>
</dbReference>
<dbReference type="PANTHER" id="PTHR35526:SF3">
    <property type="entry name" value="ANTI-SIGMA-F FACTOR RSBW"/>
    <property type="match status" value="1"/>
</dbReference>
<proteinExistence type="predicted"/>
<dbReference type="EC" id="2.7.11.1" evidence="3"/>
<evidence type="ECO:0000256" key="1">
    <source>
        <dbReference type="ARBA" id="ARBA00022527"/>
    </source>
</evidence>
<evidence type="ECO:0000313" key="3">
    <source>
        <dbReference type="EMBL" id="SPJ23347.1"/>
    </source>
</evidence>
<evidence type="ECO:0000313" key="4">
    <source>
        <dbReference type="Proteomes" id="UP000244912"/>
    </source>
</evidence>
<dbReference type="CDD" id="cd16936">
    <property type="entry name" value="HATPase_RsbW-like"/>
    <property type="match status" value="1"/>
</dbReference>
<dbReference type="InterPro" id="IPR050267">
    <property type="entry name" value="Anti-sigma-factor_SerPK"/>
</dbReference>
<dbReference type="Gene3D" id="3.30.565.10">
    <property type="entry name" value="Histidine kinase-like ATPase, C-terminal domain"/>
    <property type="match status" value="1"/>
</dbReference>